<evidence type="ECO:0000313" key="2">
    <source>
        <dbReference type="Proteomes" id="UP000034368"/>
    </source>
</evidence>
<evidence type="ECO:0000313" key="1">
    <source>
        <dbReference type="EMBL" id="KKT89969.1"/>
    </source>
</evidence>
<dbReference type="EMBL" id="LCKD01000010">
    <property type="protein sequence ID" value="KKT89969.1"/>
    <property type="molecule type" value="Genomic_DNA"/>
</dbReference>
<dbReference type="Proteomes" id="UP000034368">
    <property type="component" value="Unassembled WGS sequence"/>
</dbReference>
<sequence length="66" mass="7252">MTSPEVAPLAIKCVVKDVLELAGEFESKLEPVKLAKLRIVHGSLVDEAAKVAAEIQRRELLLKEVE</sequence>
<accession>A0A0G1P0S6</accession>
<gene>
    <name evidence="1" type="ORF">UW90_C0010G0016</name>
</gene>
<name>A0A0G1P0S6_9BACT</name>
<dbReference type="AlphaFoldDB" id="A0A0G1P0S6"/>
<proteinExistence type="predicted"/>
<protein>
    <submittedName>
        <fullName evidence="1">Uncharacterized protein</fullName>
    </submittedName>
</protein>
<comment type="caution">
    <text evidence="1">The sequence shown here is derived from an EMBL/GenBank/DDBJ whole genome shotgun (WGS) entry which is preliminary data.</text>
</comment>
<organism evidence="1 2">
    <name type="scientific">Candidatus Yanofskybacteria bacterium GW2011_GWB1_45_11</name>
    <dbReference type="NCBI Taxonomy" id="1619026"/>
    <lineage>
        <taxon>Bacteria</taxon>
        <taxon>Candidatus Yanofskyibacteriota</taxon>
    </lineage>
</organism>
<reference evidence="1 2" key="1">
    <citation type="journal article" date="2015" name="Nature">
        <title>rRNA introns, odd ribosomes, and small enigmatic genomes across a large radiation of phyla.</title>
        <authorList>
            <person name="Brown C.T."/>
            <person name="Hug L.A."/>
            <person name="Thomas B.C."/>
            <person name="Sharon I."/>
            <person name="Castelle C.J."/>
            <person name="Singh A."/>
            <person name="Wilkins M.J."/>
            <person name="Williams K.H."/>
            <person name="Banfield J.F."/>
        </authorList>
    </citation>
    <scope>NUCLEOTIDE SEQUENCE [LARGE SCALE GENOMIC DNA]</scope>
</reference>